<organism evidence="3 4">
    <name type="scientific">Physcomitrium patens</name>
    <name type="common">Spreading-leaved earth moss</name>
    <name type="synonym">Physcomitrella patens</name>
    <dbReference type="NCBI Taxonomy" id="3218"/>
    <lineage>
        <taxon>Eukaryota</taxon>
        <taxon>Viridiplantae</taxon>
        <taxon>Streptophyta</taxon>
        <taxon>Embryophyta</taxon>
        <taxon>Bryophyta</taxon>
        <taxon>Bryophytina</taxon>
        <taxon>Bryopsida</taxon>
        <taxon>Funariidae</taxon>
        <taxon>Funariales</taxon>
        <taxon>Funariaceae</taxon>
        <taxon>Physcomitrium</taxon>
    </lineage>
</organism>
<dbReference type="SUPFAM" id="SSF140383">
    <property type="entry name" value="BSD domain-like"/>
    <property type="match status" value="1"/>
</dbReference>
<dbReference type="PANTHER" id="PTHR21422:SF10">
    <property type="entry name" value="RAB3 GTPASE-ACTIVATING PROTEIN CATALYTIC SUBUNIT"/>
    <property type="match status" value="1"/>
</dbReference>
<sequence length="906" mass="101029">MRAIVSLLRASATLICLSVAALIPLCSLRLFALSESSPRSPRTDLVSHFAPCVNLVYPVASRGRSSTLGRRGMSAGLVLGGFCSVPSRSCRVYGLRQFVHGVNVRALEELEDVDWPVDCVEDRRRLFGNPKLHLMELSLVSKAKSALQNVAAKAERVLTEIKADIKADFGRPLTLDGITRHSGKHKHDAEFPWSAKTDSERRYEDEFKRRILDLSKKPEDFLERPDNEHESVDMRTAMTLVGNVLEVDKVLKDLWFQYVPKKMKEQEFWRRYFIAVKRIRQDVINSDSDNSVGRSWSNIERRLTFVGIGNESLRKDPLEEEAYKEAFSVITVPPSVIVRRLAATIEVGRAVKSMQELASQGGGLLDRDLLSNNGDWSGIVASFAVMKRLSGGRDKDNKLRFSKTSSLGDYQTLLWSLFDADTQHEDREVRKFVLASGPKLPEEVHGAPPDSFVAQLAEIMAGIKTEQGMGEFWLEVIKELRRRWKEGQPISRMAIDEVPDLRYCLLHQQLQLINCCIARRKRRVADLASLEILNSCVAHEESTSPQSVSKCKLPLENLSGTPPVLLYAKLKTGEKVLRLGADYPAADLLMLETREPVYSPVPQENPIMTEDALREAEELILRTRSVGAGCSQLLSDMQAFKAANPGCILEDFVRWYSPLDWSEEPGSGLLLEGSEEIAGRVGAVRGYLSARMQSQGNLWQELWSSSRPVPAIKQSPLFDEELAGESTLDVLEDVAPSDLFEQLFLSALSAGFAIAEAAPVAKTEVLARCLRECSEYVVATCGRGMSTSKLDRLCEVYEVMESAIHSPPCDEPVEAPAITTAPIGTVVKSDDKCHLPDPVPIKEAENVSLRKSIDQPQAQQFVKADFGHLFSRIFEGKSSIFEKKHSRPFIADERPTPTVSGEWTFV</sequence>
<reference evidence="3 4" key="1">
    <citation type="journal article" date="2008" name="Science">
        <title>The Physcomitrella genome reveals evolutionary insights into the conquest of land by plants.</title>
        <authorList>
            <person name="Rensing S."/>
            <person name="Lang D."/>
            <person name="Zimmer A."/>
            <person name="Terry A."/>
            <person name="Salamov A."/>
            <person name="Shapiro H."/>
            <person name="Nishiyama T."/>
            <person name="Perroud P.-F."/>
            <person name="Lindquist E."/>
            <person name="Kamisugi Y."/>
            <person name="Tanahashi T."/>
            <person name="Sakakibara K."/>
            <person name="Fujita T."/>
            <person name="Oishi K."/>
            <person name="Shin-I T."/>
            <person name="Kuroki Y."/>
            <person name="Toyoda A."/>
            <person name="Suzuki Y."/>
            <person name="Hashimoto A."/>
            <person name="Yamaguchi K."/>
            <person name="Sugano A."/>
            <person name="Kohara Y."/>
            <person name="Fujiyama A."/>
            <person name="Anterola A."/>
            <person name="Aoki S."/>
            <person name="Ashton N."/>
            <person name="Barbazuk W.B."/>
            <person name="Barker E."/>
            <person name="Bennetzen J."/>
            <person name="Bezanilla M."/>
            <person name="Blankenship R."/>
            <person name="Cho S.H."/>
            <person name="Dutcher S."/>
            <person name="Estelle M."/>
            <person name="Fawcett J.A."/>
            <person name="Gundlach H."/>
            <person name="Hanada K."/>
            <person name="Heyl A."/>
            <person name="Hicks K.A."/>
            <person name="Hugh J."/>
            <person name="Lohr M."/>
            <person name="Mayer K."/>
            <person name="Melkozernov A."/>
            <person name="Murata T."/>
            <person name="Nelson D."/>
            <person name="Pils B."/>
            <person name="Prigge M."/>
            <person name="Reiss B."/>
            <person name="Renner T."/>
            <person name="Rombauts S."/>
            <person name="Rushton P."/>
            <person name="Sanderfoot A."/>
            <person name="Schween G."/>
            <person name="Shiu S.-H."/>
            <person name="Stueber K."/>
            <person name="Theodoulou F.L."/>
            <person name="Tu H."/>
            <person name="Van de Peer Y."/>
            <person name="Verrier P.J."/>
            <person name="Waters E."/>
            <person name="Wood A."/>
            <person name="Yang L."/>
            <person name="Cove D."/>
            <person name="Cuming A."/>
            <person name="Hasebe M."/>
            <person name="Lucas S."/>
            <person name="Mishler D.B."/>
            <person name="Reski R."/>
            <person name="Grigoriev I."/>
            <person name="Quatrano R.S."/>
            <person name="Boore J.L."/>
        </authorList>
    </citation>
    <scope>NUCLEOTIDE SEQUENCE [LARGE SCALE GENOMIC DNA]</scope>
    <source>
        <strain evidence="3 4">cv. Gransden 2004</strain>
    </source>
</reference>
<dbReference type="PROSITE" id="PS50858">
    <property type="entry name" value="BSD"/>
    <property type="match status" value="1"/>
</dbReference>
<proteinExistence type="predicted"/>
<dbReference type="InParanoid" id="A0A7I4C1I6"/>
<evidence type="ECO:0000313" key="4">
    <source>
        <dbReference type="Proteomes" id="UP000006727"/>
    </source>
</evidence>
<reference evidence="3 4" key="2">
    <citation type="journal article" date="2018" name="Plant J.">
        <title>The Physcomitrella patens chromosome-scale assembly reveals moss genome structure and evolution.</title>
        <authorList>
            <person name="Lang D."/>
            <person name="Ullrich K.K."/>
            <person name="Murat F."/>
            <person name="Fuchs J."/>
            <person name="Jenkins J."/>
            <person name="Haas F.B."/>
            <person name="Piednoel M."/>
            <person name="Gundlach H."/>
            <person name="Van Bel M."/>
            <person name="Meyberg R."/>
            <person name="Vives C."/>
            <person name="Morata J."/>
            <person name="Symeonidi A."/>
            <person name="Hiss M."/>
            <person name="Muchero W."/>
            <person name="Kamisugi Y."/>
            <person name="Saleh O."/>
            <person name="Blanc G."/>
            <person name="Decker E.L."/>
            <person name="van Gessel N."/>
            <person name="Grimwood J."/>
            <person name="Hayes R.D."/>
            <person name="Graham S.W."/>
            <person name="Gunter L.E."/>
            <person name="McDaniel S.F."/>
            <person name="Hoernstein S.N.W."/>
            <person name="Larsson A."/>
            <person name="Li F.W."/>
            <person name="Perroud P.F."/>
            <person name="Phillips J."/>
            <person name="Ranjan P."/>
            <person name="Rokshar D.S."/>
            <person name="Rothfels C.J."/>
            <person name="Schneider L."/>
            <person name="Shu S."/>
            <person name="Stevenson D.W."/>
            <person name="Thummler F."/>
            <person name="Tillich M."/>
            <person name="Villarreal Aguilar J.C."/>
            <person name="Widiez T."/>
            <person name="Wong G.K."/>
            <person name="Wymore A."/>
            <person name="Zhang Y."/>
            <person name="Zimmer A.D."/>
            <person name="Quatrano R.S."/>
            <person name="Mayer K.F.X."/>
            <person name="Goodstein D."/>
            <person name="Casacuberta J.M."/>
            <person name="Vandepoele K."/>
            <person name="Reski R."/>
            <person name="Cuming A.C."/>
            <person name="Tuskan G.A."/>
            <person name="Maumus F."/>
            <person name="Salse J."/>
            <person name="Schmutz J."/>
            <person name="Rensing S.A."/>
        </authorList>
    </citation>
    <scope>NUCLEOTIDE SEQUENCE [LARGE SCALE GENOMIC DNA]</scope>
    <source>
        <strain evidence="3 4">cv. Gransden 2004</strain>
    </source>
</reference>
<reference evidence="3" key="3">
    <citation type="submission" date="2020-12" db="UniProtKB">
        <authorList>
            <consortium name="EnsemblPlants"/>
        </authorList>
    </citation>
    <scope>IDENTIFICATION</scope>
</reference>
<dbReference type="InterPro" id="IPR035925">
    <property type="entry name" value="BSD_dom_sf"/>
</dbReference>
<dbReference type="RefSeq" id="XP_024357976.1">
    <property type="nucleotide sequence ID" value="XM_024502208.2"/>
</dbReference>
<evidence type="ECO:0000256" key="1">
    <source>
        <dbReference type="ARBA" id="ARBA00022553"/>
    </source>
</evidence>
<dbReference type="InterPro" id="IPR005607">
    <property type="entry name" value="BSD_dom"/>
</dbReference>
<feature type="domain" description="BSD" evidence="2">
    <location>
        <begin position="226"/>
        <end position="280"/>
    </location>
</feature>
<accession>A0A7I4C1I6</accession>
<name>A0A7I4C1I6_PHYPA</name>
<evidence type="ECO:0000259" key="2">
    <source>
        <dbReference type="PROSITE" id="PS50858"/>
    </source>
</evidence>
<dbReference type="OrthoDB" id="5391403at2759"/>
<dbReference type="Proteomes" id="UP000006727">
    <property type="component" value="Chromosome 20"/>
</dbReference>
<dbReference type="AlphaFoldDB" id="A0A7I4C1I6"/>
<dbReference type="InterPro" id="IPR026147">
    <property type="entry name" value="Rab3GAP1_conserved"/>
</dbReference>
<dbReference type="InterPro" id="IPR045700">
    <property type="entry name" value="Rab3GAP1"/>
</dbReference>
<dbReference type="SMART" id="SM00751">
    <property type="entry name" value="BSD"/>
    <property type="match status" value="1"/>
</dbReference>
<keyword evidence="4" id="KW-1185">Reference proteome</keyword>
<keyword evidence="1" id="KW-0597">Phosphoprotein</keyword>
<dbReference type="GeneID" id="112273429"/>
<dbReference type="Pfam" id="PF03909">
    <property type="entry name" value="BSD"/>
    <property type="match status" value="1"/>
</dbReference>
<dbReference type="Pfam" id="PF13890">
    <property type="entry name" value="Rab3-GTPase_cat"/>
    <property type="match status" value="1"/>
</dbReference>
<dbReference type="GO" id="GO:0005096">
    <property type="term" value="F:GTPase activator activity"/>
    <property type="evidence" value="ECO:0000318"/>
    <property type="project" value="GO_Central"/>
</dbReference>
<gene>
    <name evidence="3" type="primary">LOC112273429</name>
</gene>
<dbReference type="GO" id="GO:2000786">
    <property type="term" value="P:positive regulation of autophagosome assembly"/>
    <property type="evidence" value="ECO:0000318"/>
    <property type="project" value="GO_Central"/>
</dbReference>
<dbReference type="PANTHER" id="PTHR21422">
    <property type="entry name" value="RAB3 GTPASE-ACTIVATING PROTEIN CATALYTIC SUBUNIT"/>
    <property type="match status" value="1"/>
</dbReference>
<dbReference type="KEGG" id="ppp:112273429"/>
<dbReference type="FunFam" id="1.10.3970.10:FF:000001">
    <property type="entry name" value="synapse-associated protein 1 isoform X1"/>
    <property type="match status" value="1"/>
</dbReference>
<dbReference type="FunCoup" id="A0A7I4C1I6">
    <property type="interactions" value="955"/>
</dbReference>
<dbReference type="EMBL" id="ABEU02000020">
    <property type="status" value="NOT_ANNOTATED_CDS"/>
    <property type="molecule type" value="Genomic_DNA"/>
</dbReference>
<evidence type="ECO:0000313" key="3">
    <source>
        <dbReference type="EnsemblPlants" id="Pp3c20_12230V3.3"/>
    </source>
</evidence>
<dbReference type="Gene3D" id="1.10.3970.10">
    <property type="entry name" value="BSD domain"/>
    <property type="match status" value="1"/>
</dbReference>
<dbReference type="EnsemblPlants" id="Pp3c20_12230V3.3">
    <property type="protein sequence ID" value="Pp3c20_12230V3.3"/>
    <property type="gene ID" value="Pp3c20_12230"/>
</dbReference>
<protein>
    <recommendedName>
        <fullName evidence="2">BSD domain-containing protein</fullName>
    </recommendedName>
</protein>
<dbReference type="Gramene" id="Pp3c20_12230V3.3">
    <property type="protein sequence ID" value="Pp3c20_12230V3.3"/>
    <property type="gene ID" value="Pp3c20_12230"/>
</dbReference>